<evidence type="ECO:0000313" key="7">
    <source>
        <dbReference type="EMBL" id="PXW52529.1"/>
    </source>
</evidence>
<dbReference type="EMBL" id="QJJK01000016">
    <property type="protein sequence ID" value="PXW52529.1"/>
    <property type="molecule type" value="Genomic_DNA"/>
</dbReference>
<dbReference type="SUPFAM" id="SSF63829">
    <property type="entry name" value="Calcium-dependent phosphotriesterase"/>
    <property type="match status" value="1"/>
</dbReference>
<reference evidence="7 8" key="1">
    <citation type="submission" date="2018-05" db="EMBL/GenBank/DDBJ databases">
        <title>Genomic Encyclopedia of Type Strains, Phase IV (KMG-IV): sequencing the most valuable type-strain genomes for metagenomic binning, comparative biology and taxonomic classification.</title>
        <authorList>
            <person name="Goeker M."/>
        </authorList>
    </citation>
    <scope>NUCLEOTIDE SEQUENCE [LARGE SCALE GENOMIC DNA]</scope>
    <source>
        <strain evidence="7 8">DSM 6462</strain>
    </source>
</reference>
<dbReference type="SUPFAM" id="SSF46785">
    <property type="entry name" value="Winged helix' DNA-binding domain"/>
    <property type="match status" value="1"/>
</dbReference>
<evidence type="ECO:0000256" key="2">
    <source>
        <dbReference type="ARBA" id="ARBA00023015"/>
    </source>
</evidence>
<comment type="similarity">
    <text evidence="1">Belongs to the SMP-30/CGR1 family.</text>
</comment>
<dbReference type="AlphaFoldDB" id="A0A2V3TUU3"/>
<evidence type="ECO:0000259" key="5">
    <source>
        <dbReference type="PROSITE" id="PS51077"/>
    </source>
</evidence>
<organism evidence="7 8">
    <name type="scientific">Chelatococcus asaccharovorans</name>
    <dbReference type="NCBI Taxonomy" id="28210"/>
    <lineage>
        <taxon>Bacteria</taxon>
        <taxon>Pseudomonadati</taxon>
        <taxon>Pseudomonadota</taxon>
        <taxon>Alphaproteobacteria</taxon>
        <taxon>Hyphomicrobiales</taxon>
        <taxon>Chelatococcaceae</taxon>
        <taxon>Chelatococcus</taxon>
    </lineage>
</organism>
<dbReference type="PANTHER" id="PTHR10907:SF47">
    <property type="entry name" value="REGUCALCIN"/>
    <property type="match status" value="1"/>
</dbReference>
<dbReference type="InterPro" id="IPR014757">
    <property type="entry name" value="Tscrpt_reg_IclR_C"/>
</dbReference>
<feature type="binding site" evidence="4">
    <location>
        <position position="372"/>
    </location>
    <ligand>
        <name>substrate</name>
    </ligand>
</feature>
<dbReference type="PRINTS" id="PR01790">
    <property type="entry name" value="SMP30FAMILY"/>
</dbReference>
<dbReference type="InterPro" id="IPR036390">
    <property type="entry name" value="WH_DNA-bd_sf"/>
</dbReference>
<keyword evidence="3" id="KW-0804">Transcription</keyword>
<dbReference type="PROSITE" id="PS51077">
    <property type="entry name" value="HTH_ICLR"/>
    <property type="match status" value="1"/>
</dbReference>
<keyword evidence="4" id="KW-0479">Metal-binding</keyword>
<keyword evidence="4" id="KW-0862">Zinc</keyword>
<dbReference type="GO" id="GO:0005509">
    <property type="term" value="F:calcium ion binding"/>
    <property type="evidence" value="ECO:0007669"/>
    <property type="project" value="TreeGrafter"/>
</dbReference>
<dbReference type="Gene3D" id="3.30.450.40">
    <property type="match status" value="1"/>
</dbReference>
<evidence type="ECO:0000256" key="4">
    <source>
        <dbReference type="PIRSR" id="PIRSR605511-2"/>
    </source>
</evidence>
<gene>
    <name evidence="7" type="ORF">C7450_116103</name>
</gene>
<feature type="domain" description="IclR-ED" evidence="6">
    <location>
        <begin position="75"/>
        <end position="258"/>
    </location>
</feature>
<feature type="binding site" evidence="4">
    <location>
        <position position="374"/>
    </location>
    <ligand>
        <name>substrate</name>
    </ligand>
</feature>
<dbReference type="PROSITE" id="PS51078">
    <property type="entry name" value="ICLR_ED"/>
    <property type="match status" value="1"/>
</dbReference>
<dbReference type="PANTHER" id="PTHR10907">
    <property type="entry name" value="REGUCALCIN"/>
    <property type="match status" value="1"/>
</dbReference>
<dbReference type="Gene3D" id="2.120.10.30">
    <property type="entry name" value="TolB, C-terminal domain"/>
    <property type="match status" value="1"/>
</dbReference>
<dbReference type="SUPFAM" id="SSF55781">
    <property type="entry name" value="GAF domain-like"/>
    <property type="match status" value="1"/>
</dbReference>
<evidence type="ECO:0000256" key="3">
    <source>
        <dbReference type="ARBA" id="ARBA00023163"/>
    </source>
</evidence>
<dbReference type="InterPro" id="IPR029016">
    <property type="entry name" value="GAF-like_dom_sf"/>
</dbReference>
<dbReference type="InterPro" id="IPR005471">
    <property type="entry name" value="Tscrpt_reg_IclR_N"/>
</dbReference>
<dbReference type="InterPro" id="IPR036388">
    <property type="entry name" value="WH-like_DNA-bd_sf"/>
</dbReference>
<feature type="binding site" evidence="4">
    <location>
        <position position="420"/>
    </location>
    <ligand>
        <name>a divalent metal cation</name>
        <dbReference type="ChEBI" id="CHEBI:60240"/>
    </ligand>
</feature>
<dbReference type="Pfam" id="PF09339">
    <property type="entry name" value="HTH_IclR"/>
    <property type="match status" value="1"/>
</dbReference>
<dbReference type="GO" id="GO:0004341">
    <property type="term" value="F:gluconolactonase activity"/>
    <property type="evidence" value="ECO:0007669"/>
    <property type="project" value="TreeGrafter"/>
</dbReference>
<protein>
    <submittedName>
        <fullName evidence="7">IclR family transcriptional regulator</fullName>
    </submittedName>
</protein>
<dbReference type="SMART" id="SM00346">
    <property type="entry name" value="HTH_ICLR"/>
    <property type="match status" value="1"/>
</dbReference>
<dbReference type="InterPro" id="IPR011042">
    <property type="entry name" value="6-blade_b-propeller_TolB-like"/>
</dbReference>
<dbReference type="Pfam" id="PF08450">
    <property type="entry name" value="SGL"/>
    <property type="match status" value="1"/>
</dbReference>
<name>A0A2V3TUU3_9HYPH</name>
<accession>A0A2V3TUU3</accession>
<evidence type="ECO:0000259" key="6">
    <source>
        <dbReference type="PROSITE" id="PS51078"/>
    </source>
</evidence>
<proteinExistence type="inferred from homology"/>
<sequence>MEKSSKAGNVYAGTALKALAVFDVIADADRPLGFKDLMSLCGLPKATLHRMLSALTESGLVQYDPSARTYWLGMRLVDLAGRIWERIDFSGAFTRELENLRKLTGVNAYIVALEGFQVAYIDERGSLQEVRLYYMRGRRQPAYCTAGGKAILACLDPSELRRLVGVHAMTAYTPRTITDLPALQHELGLVRERQYAVEDQELEAGQNAAAAAILDHRNQPIAAIGIAGAADRLSVARCHELGPELIAAANRITTALRHLGGHPEAEPVRMNRTHDNQMSCVFPSTSFIGDSPLWCDRTNRLYWVDILGPAIHIGNPQTGTVTTMPLPGLVGSIALRKDGGILAALQIGLAFISDRGEITPIANPEAAKPQNRFNDGKCDASGRFWVSTMSMQREPGQGALYRLDPDLSLKTMETGVSVCNGPEWNVAGDRMYLVDNFRSRILSYRYDVASGDISDPSVLVQFPDNGAVPGGIAVDKDDHLWIPMWDGKEVLRITPQGEINARFSIPVLRPTSLAFGGSDLKTLFVTSSRIRMSATELDIWPLSGSVFKLDVAVEGRPQAKFAG</sequence>
<evidence type="ECO:0000256" key="1">
    <source>
        <dbReference type="ARBA" id="ARBA00008853"/>
    </source>
</evidence>
<comment type="caution">
    <text evidence="7">The sequence shown here is derived from an EMBL/GenBank/DDBJ whole genome shotgun (WGS) entry which is preliminary data.</text>
</comment>
<dbReference type="RefSeq" id="WP_170147504.1">
    <property type="nucleotide sequence ID" value="NZ_JAHBRY010000001.1"/>
</dbReference>
<evidence type="ECO:0000313" key="8">
    <source>
        <dbReference type="Proteomes" id="UP000248021"/>
    </source>
</evidence>
<dbReference type="Proteomes" id="UP000248021">
    <property type="component" value="Unassembled WGS sequence"/>
</dbReference>
<feature type="domain" description="HTH iclR-type" evidence="5">
    <location>
        <begin position="12"/>
        <end position="74"/>
    </location>
</feature>
<keyword evidence="2" id="KW-0805">Transcription regulation</keyword>
<dbReference type="Gene3D" id="1.10.10.10">
    <property type="entry name" value="Winged helix-like DNA-binding domain superfamily/Winged helix DNA-binding domain"/>
    <property type="match status" value="1"/>
</dbReference>
<comment type="cofactor">
    <cofactor evidence="4">
        <name>Zn(2+)</name>
        <dbReference type="ChEBI" id="CHEBI:29105"/>
    </cofactor>
    <text evidence="4">Binds 1 divalent metal cation per subunit.</text>
</comment>
<dbReference type="InterPro" id="IPR013658">
    <property type="entry name" value="SGL"/>
</dbReference>
<keyword evidence="8" id="KW-1185">Reference proteome</keyword>
<dbReference type="Pfam" id="PF01614">
    <property type="entry name" value="IclR_C"/>
    <property type="match status" value="1"/>
</dbReference>
<dbReference type="GO" id="GO:0006355">
    <property type="term" value="P:regulation of DNA-templated transcription"/>
    <property type="evidence" value="ECO:0007669"/>
    <property type="project" value="InterPro"/>
</dbReference>
<dbReference type="GO" id="GO:0019853">
    <property type="term" value="P:L-ascorbic acid biosynthetic process"/>
    <property type="evidence" value="ECO:0007669"/>
    <property type="project" value="TreeGrafter"/>
</dbReference>
<dbReference type="GO" id="GO:0003677">
    <property type="term" value="F:DNA binding"/>
    <property type="evidence" value="ECO:0007669"/>
    <property type="project" value="InterPro"/>
</dbReference>
<dbReference type="InterPro" id="IPR005511">
    <property type="entry name" value="SMP-30"/>
</dbReference>